<keyword evidence="2" id="KW-0378">Hydrolase</keyword>
<proteinExistence type="predicted"/>
<feature type="domain" description="GP-PDE" evidence="1">
    <location>
        <begin position="1"/>
        <end position="251"/>
    </location>
</feature>
<dbReference type="InterPro" id="IPR030395">
    <property type="entry name" value="GP_PDE_dom"/>
</dbReference>
<protein>
    <submittedName>
        <fullName evidence="2">Hydrolase</fullName>
    </submittedName>
</protein>
<accession>A0ABP7F0W2</accession>
<dbReference type="GO" id="GO:0016787">
    <property type="term" value="F:hydrolase activity"/>
    <property type="evidence" value="ECO:0007669"/>
    <property type="project" value="UniProtKB-KW"/>
</dbReference>
<sequence>MIDVAHRGASAYAPENTLAAIDEAQARGATAVEVDVQRTRDGQLVLIHDTTLARTTDVEEVFPDRAPYNVGDFTLTEIRRLDAGAWFDAGYAGERVPTLQQGLDRLRGHGLNLLLEVKSPQLYDGIETDIAEVLWRNRWWLTPAGQGYPPRLTVQSFDWAAMELSHSLLPDVPHGLLGKVPAAEIPTYARWADQINPSHTDIDAGYVEAVHAAGMRTFVYTVNDPADMRTAIDRGVDGIISDRPDVARKIIEELAALP</sequence>
<dbReference type="SUPFAM" id="SSF51695">
    <property type="entry name" value="PLC-like phosphodiesterases"/>
    <property type="match status" value="1"/>
</dbReference>
<dbReference type="EMBL" id="BAABDD010000001">
    <property type="protein sequence ID" value="GAA3725627.1"/>
    <property type="molecule type" value="Genomic_DNA"/>
</dbReference>
<dbReference type="Gene3D" id="3.20.20.190">
    <property type="entry name" value="Phosphatidylinositol (PI) phosphodiesterase"/>
    <property type="match status" value="1"/>
</dbReference>
<reference evidence="3" key="1">
    <citation type="journal article" date="2019" name="Int. J. Syst. Evol. Microbiol.">
        <title>The Global Catalogue of Microorganisms (GCM) 10K type strain sequencing project: providing services to taxonomists for standard genome sequencing and annotation.</title>
        <authorList>
            <consortium name="The Broad Institute Genomics Platform"/>
            <consortium name="The Broad Institute Genome Sequencing Center for Infectious Disease"/>
            <person name="Wu L."/>
            <person name="Ma J."/>
        </authorList>
    </citation>
    <scope>NUCLEOTIDE SEQUENCE [LARGE SCALE GENOMIC DNA]</scope>
    <source>
        <strain evidence="3">JCM 17137</strain>
    </source>
</reference>
<name>A0ABP7F0W2_9ACTN</name>
<evidence type="ECO:0000313" key="2">
    <source>
        <dbReference type="EMBL" id="GAA3725627.1"/>
    </source>
</evidence>
<organism evidence="2 3">
    <name type="scientific">Salinactinospora qingdaonensis</name>
    <dbReference type="NCBI Taxonomy" id="702744"/>
    <lineage>
        <taxon>Bacteria</taxon>
        <taxon>Bacillati</taxon>
        <taxon>Actinomycetota</taxon>
        <taxon>Actinomycetes</taxon>
        <taxon>Streptosporangiales</taxon>
        <taxon>Nocardiopsidaceae</taxon>
        <taxon>Salinactinospora</taxon>
    </lineage>
</organism>
<dbReference type="InterPro" id="IPR017946">
    <property type="entry name" value="PLC-like_Pdiesterase_TIM-brl"/>
</dbReference>
<dbReference type="PANTHER" id="PTHR46211">
    <property type="entry name" value="GLYCEROPHOSPHORYL DIESTER PHOSPHODIESTERASE"/>
    <property type="match status" value="1"/>
</dbReference>
<comment type="caution">
    <text evidence="2">The sequence shown here is derived from an EMBL/GenBank/DDBJ whole genome shotgun (WGS) entry which is preliminary data.</text>
</comment>
<dbReference type="Pfam" id="PF03009">
    <property type="entry name" value="GDPD"/>
    <property type="match status" value="1"/>
</dbReference>
<keyword evidence="3" id="KW-1185">Reference proteome</keyword>
<dbReference type="PROSITE" id="PS51704">
    <property type="entry name" value="GP_PDE"/>
    <property type="match status" value="1"/>
</dbReference>
<evidence type="ECO:0000313" key="3">
    <source>
        <dbReference type="Proteomes" id="UP001500908"/>
    </source>
</evidence>
<evidence type="ECO:0000259" key="1">
    <source>
        <dbReference type="PROSITE" id="PS51704"/>
    </source>
</evidence>
<gene>
    <name evidence="2" type="ORF">GCM10022402_02930</name>
</gene>
<dbReference type="PANTHER" id="PTHR46211:SF1">
    <property type="entry name" value="GLYCEROPHOSPHODIESTER PHOSPHODIESTERASE, CYTOPLASMIC"/>
    <property type="match status" value="1"/>
</dbReference>
<dbReference type="Proteomes" id="UP001500908">
    <property type="component" value="Unassembled WGS sequence"/>
</dbReference>